<keyword evidence="1" id="KW-0472">Membrane</keyword>
<keyword evidence="1" id="KW-1133">Transmembrane helix</keyword>
<dbReference type="AlphaFoldDB" id="A0A6A6NPT9"/>
<dbReference type="InterPro" id="IPR029058">
    <property type="entry name" value="AB_hydrolase_fold"/>
</dbReference>
<dbReference type="PANTHER" id="PTHR43689:SF28">
    <property type="entry name" value="HALOALKANE DEHALOGENASE FAMILY PROTEIN (AFU_ORTHOLOGUE AFUA_8G01700)"/>
    <property type="match status" value="1"/>
</dbReference>
<dbReference type="EMBL" id="MU001695">
    <property type="protein sequence ID" value="KAF2453805.1"/>
    <property type="molecule type" value="Genomic_DNA"/>
</dbReference>
<organism evidence="3 4">
    <name type="scientific">Lineolata rhizophorae</name>
    <dbReference type="NCBI Taxonomy" id="578093"/>
    <lineage>
        <taxon>Eukaryota</taxon>
        <taxon>Fungi</taxon>
        <taxon>Dikarya</taxon>
        <taxon>Ascomycota</taxon>
        <taxon>Pezizomycotina</taxon>
        <taxon>Dothideomycetes</taxon>
        <taxon>Dothideomycetes incertae sedis</taxon>
        <taxon>Lineolatales</taxon>
        <taxon>Lineolataceae</taxon>
        <taxon>Lineolata</taxon>
    </lineage>
</organism>
<dbReference type="SUPFAM" id="SSF53474">
    <property type="entry name" value="alpha/beta-Hydrolases"/>
    <property type="match status" value="1"/>
</dbReference>
<dbReference type="InterPro" id="IPR000639">
    <property type="entry name" value="Epox_hydrolase-like"/>
</dbReference>
<feature type="domain" description="AB hydrolase-1" evidence="2">
    <location>
        <begin position="144"/>
        <end position="268"/>
    </location>
</feature>
<accession>A0A6A6NPT9</accession>
<feature type="transmembrane region" description="Helical" evidence="1">
    <location>
        <begin position="32"/>
        <end position="53"/>
    </location>
</feature>
<evidence type="ECO:0000313" key="4">
    <source>
        <dbReference type="Proteomes" id="UP000799766"/>
    </source>
</evidence>
<protein>
    <submittedName>
        <fullName evidence="3">Haloalkane dehalogenase family protein</fullName>
    </submittedName>
</protein>
<keyword evidence="4" id="KW-1185">Reference proteome</keyword>
<evidence type="ECO:0000313" key="3">
    <source>
        <dbReference type="EMBL" id="KAF2453805.1"/>
    </source>
</evidence>
<evidence type="ECO:0000259" key="2">
    <source>
        <dbReference type="Pfam" id="PF00561"/>
    </source>
</evidence>
<name>A0A6A6NPT9_9PEZI</name>
<keyword evidence="1" id="KW-0812">Transmembrane</keyword>
<evidence type="ECO:0000256" key="1">
    <source>
        <dbReference type="SAM" id="Phobius"/>
    </source>
</evidence>
<dbReference type="Gene3D" id="3.40.50.1820">
    <property type="entry name" value="alpha/beta hydrolase"/>
    <property type="match status" value="1"/>
</dbReference>
<sequence length="443" mass="48924">MDLLQRIYSYLLTLTFKTIATLYSFLIVRSAVVLFLLPAYVALQGLFSIPVLLQNLPKALSSAGREHFVDACDEYRESEKALARKQLVGSFRFSRSKLLQADLGHCPLKLPTEVIEVCGARVNVFHGVPSGEEKTLSSSSPAGPVILLHGNPSWSWMWRDIMPRLLHQGREVYAIDWIGHGYSDKPCDPSDITFELHVHTLSKVLKQLNVCNGTIVAHDWGGCIALCTVPSLSPTIVSRLVLLNTFFPPRPYDISVRSYLLYLSWFLSTGILDGLLPEELVMRFMAPEITPADAAGFAAPFARTGAKGKASIARFAHIVPALPDAVLGAARLSRAWRLAEGVLGPRRLTNVNAQARLARRGEQIRNFWREVPAGWAALRVKIVFGRQDPLLADFKDVLERGISERVRDGGGVWIEGAGHYPGEEQPAEVARWILAVTDEGDGP</sequence>
<dbReference type="Proteomes" id="UP000799766">
    <property type="component" value="Unassembled WGS sequence"/>
</dbReference>
<dbReference type="GO" id="GO:0003824">
    <property type="term" value="F:catalytic activity"/>
    <property type="evidence" value="ECO:0007669"/>
    <property type="project" value="InterPro"/>
</dbReference>
<dbReference type="OrthoDB" id="284184at2759"/>
<dbReference type="PANTHER" id="PTHR43689">
    <property type="entry name" value="HYDROLASE"/>
    <property type="match status" value="1"/>
</dbReference>
<dbReference type="PRINTS" id="PR00412">
    <property type="entry name" value="EPOXHYDRLASE"/>
</dbReference>
<proteinExistence type="predicted"/>
<reference evidence="3" key="1">
    <citation type="journal article" date="2020" name="Stud. Mycol.">
        <title>101 Dothideomycetes genomes: a test case for predicting lifestyles and emergence of pathogens.</title>
        <authorList>
            <person name="Haridas S."/>
            <person name="Albert R."/>
            <person name="Binder M."/>
            <person name="Bloem J."/>
            <person name="Labutti K."/>
            <person name="Salamov A."/>
            <person name="Andreopoulos B."/>
            <person name="Baker S."/>
            <person name="Barry K."/>
            <person name="Bills G."/>
            <person name="Bluhm B."/>
            <person name="Cannon C."/>
            <person name="Castanera R."/>
            <person name="Culley D."/>
            <person name="Daum C."/>
            <person name="Ezra D."/>
            <person name="Gonzalez J."/>
            <person name="Henrissat B."/>
            <person name="Kuo A."/>
            <person name="Liang C."/>
            <person name="Lipzen A."/>
            <person name="Lutzoni F."/>
            <person name="Magnuson J."/>
            <person name="Mondo S."/>
            <person name="Nolan M."/>
            <person name="Ohm R."/>
            <person name="Pangilinan J."/>
            <person name="Park H.-J."/>
            <person name="Ramirez L."/>
            <person name="Alfaro M."/>
            <person name="Sun H."/>
            <person name="Tritt A."/>
            <person name="Yoshinaga Y."/>
            <person name="Zwiers L.-H."/>
            <person name="Turgeon B."/>
            <person name="Goodwin S."/>
            <person name="Spatafora J."/>
            <person name="Crous P."/>
            <person name="Grigoriev I."/>
        </authorList>
    </citation>
    <scope>NUCLEOTIDE SEQUENCE</scope>
    <source>
        <strain evidence="3">ATCC 16933</strain>
    </source>
</reference>
<dbReference type="InterPro" id="IPR000073">
    <property type="entry name" value="AB_hydrolase_1"/>
</dbReference>
<gene>
    <name evidence="3" type="ORF">BDY21DRAFT_292421</name>
</gene>
<dbReference type="Pfam" id="PF00561">
    <property type="entry name" value="Abhydrolase_1"/>
    <property type="match status" value="1"/>
</dbReference>